<keyword evidence="18" id="KW-1185">Reference proteome</keyword>
<evidence type="ECO:0000256" key="3">
    <source>
        <dbReference type="ARBA" id="ARBA00004496"/>
    </source>
</evidence>
<dbReference type="UniPathway" id="UPA00241">
    <property type="reaction ID" value="UER00352"/>
</dbReference>
<feature type="binding site" evidence="16">
    <location>
        <position position="132"/>
    </location>
    <ligand>
        <name>ATP</name>
        <dbReference type="ChEBI" id="CHEBI:30616"/>
    </ligand>
</feature>
<dbReference type="OrthoDB" id="9804707at2"/>
<name>A0A2C6ME48_9FIRM</name>
<dbReference type="GO" id="GO:0005737">
    <property type="term" value="C:cytoplasm"/>
    <property type="evidence" value="ECO:0007669"/>
    <property type="project" value="UniProtKB-SubCell"/>
</dbReference>
<evidence type="ECO:0000256" key="16">
    <source>
        <dbReference type="HAMAP-Rule" id="MF_01274"/>
    </source>
</evidence>
<keyword evidence="13 16" id="KW-0173">Coenzyme A biosynthesis</keyword>
<comment type="cofactor">
    <cofactor evidence="16">
        <name>NH4(+)</name>
        <dbReference type="ChEBI" id="CHEBI:28938"/>
    </cofactor>
    <cofactor evidence="16">
        <name>K(+)</name>
        <dbReference type="ChEBI" id="CHEBI:29103"/>
    </cofactor>
    <text evidence="16">A monovalent cation. Ammonium or potassium.</text>
</comment>
<comment type="caution">
    <text evidence="17">The sequence shown here is derived from an EMBL/GenBank/DDBJ whole genome shotgun (WGS) entry which is preliminary data.</text>
</comment>
<dbReference type="GO" id="GO:0046872">
    <property type="term" value="F:metal ion binding"/>
    <property type="evidence" value="ECO:0007669"/>
    <property type="project" value="UniProtKB-KW"/>
</dbReference>
<evidence type="ECO:0000256" key="10">
    <source>
        <dbReference type="ARBA" id="ARBA00022777"/>
    </source>
</evidence>
<dbReference type="EC" id="2.7.1.33" evidence="6 16"/>
<keyword evidence="16" id="KW-0479">Metal-binding</keyword>
<organism evidence="17 18">
    <name type="scientific">Desulforamulus profundi</name>
    <dbReference type="NCBI Taxonomy" id="1383067"/>
    <lineage>
        <taxon>Bacteria</taxon>
        <taxon>Bacillati</taxon>
        <taxon>Bacillota</taxon>
        <taxon>Clostridia</taxon>
        <taxon>Eubacteriales</taxon>
        <taxon>Peptococcaceae</taxon>
        <taxon>Desulforamulus</taxon>
    </lineage>
</organism>
<comment type="caution">
    <text evidence="16">Lacks conserved residue(s) required for the propagation of feature annotation.</text>
</comment>
<evidence type="ECO:0000256" key="4">
    <source>
        <dbReference type="ARBA" id="ARBA00005225"/>
    </source>
</evidence>
<comment type="similarity">
    <text evidence="14 16">Belongs to the type III pantothenate kinase family.</text>
</comment>
<dbReference type="InterPro" id="IPR043129">
    <property type="entry name" value="ATPase_NBD"/>
</dbReference>
<dbReference type="NCBIfam" id="NF009847">
    <property type="entry name" value="PRK13318.1-5"/>
    <property type="match status" value="1"/>
</dbReference>
<evidence type="ECO:0000256" key="14">
    <source>
        <dbReference type="ARBA" id="ARBA00038036"/>
    </source>
</evidence>
<dbReference type="SUPFAM" id="SSF53067">
    <property type="entry name" value="Actin-like ATPase domain"/>
    <property type="match status" value="2"/>
</dbReference>
<feature type="binding site" evidence="16">
    <location>
        <position position="184"/>
    </location>
    <ligand>
        <name>substrate</name>
    </ligand>
</feature>
<reference evidence="17 18" key="1">
    <citation type="submission" date="2013-09" db="EMBL/GenBank/DDBJ databases">
        <title>Biodegradation of hydrocarbons in the deep terrestrial subsurface : characterization of a microbial consortium composed of two Desulfotomaculum species originating from a deep geological formation.</title>
        <authorList>
            <person name="Aullo T."/>
            <person name="Berlendis S."/>
            <person name="Lascourreges J.-F."/>
            <person name="Dessort D."/>
            <person name="Saint-Laurent S."/>
            <person name="Schraauwers B."/>
            <person name="Mas J."/>
            <person name="Magot M."/>
            <person name="Ranchou-Peyruse A."/>
        </authorList>
    </citation>
    <scope>NUCLEOTIDE SEQUENCE [LARGE SCALE GENOMIC DNA]</scope>
    <source>
        <strain evidence="17 18">Bs107</strain>
    </source>
</reference>
<keyword evidence="8 16" id="KW-0808">Transferase</keyword>
<evidence type="ECO:0000256" key="2">
    <source>
        <dbReference type="ARBA" id="ARBA00001958"/>
    </source>
</evidence>
<evidence type="ECO:0000256" key="7">
    <source>
        <dbReference type="ARBA" id="ARBA00022490"/>
    </source>
</evidence>
<feature type="active site" description="Proton acceptor" evidence="16">
    <location>
        <position position="109"/>
    </location>
</feature>
<feature type="binding site" evidence="16">
    <location>
        <begin position="107"/>
        <end position="110"/>
    </location>
    <ligand>
        <name>substrate</name>
    </ligand>
</feature>
<comment type="pathway">
    <text evidence="4 16">Cofactor biosynthesis; coenzyme A biosynthesis; CoA from (R)-pantothenate: step 1/5.</text>
</comment>
<dbReference type="EMBL" id="AWQQ01000051">
    <property type="protein sequence ID" value="PHJ38398.1"/>
    <property type="molecule type" value="Genomic_DNA"/>
</dbReference>
<gene>
    <name evidence="16" type="primary">coaX</name>
    <name evidence="17" type="ORF">P378_10060</name>
</gene>
<evidence type="ECO:0000256" key="13">
    <source>
        <dbReference type="ARBA" id="ARBA00022993"/>
    </source>
</evidence>
<dbReference type="RefSeq" id="WP_099083007.1">
    <property type="nucleotide sequence ID" value="NZ_AWQQ01000051.1"/>
</dbReference>
<evidence type="ECO:0000313" key="18">
    <source>
        <dbReference type="Proteomes" id="UP000222564"/>
    </source>
</evidence>
<dbReference type="Pfam" id="PF03309">
    <property type="entry name" value="Pan_kinase"/>
    <property type="match status" value="1"/>
</dbReference>
<dbReference type="Proteomes" id="UP000222564">
    <property type="component" value="Unassembled WGS sequence"/>
</dbReference>
<evidence type="ECO:0000256" key="9">
    <source>
        <dbReference type="ARBA" id="ARBA00022741"/>
    </source>
</evidence>
<proteinExistence type="inferred from homology"/>
<keyword evidence="12 16" id="KW-0630">Potassium</keyword>
<comment type="cofactor">
    <cofactor evidence="2">
        <name>K(+)</name>
        <dbReference type="ChEBI" id="CHEBI:29103"/>
    </cofactor>
</comment>
<evidence type="ECO:0000256" key="12">
    <source>
        <dbReference type="ARBA" id="ARBA00022958"/>
    </source>
</evidence>
<evidence type="ECO:0000256" key="5">
    <source>
        <dbReference type="ARBA" id="ARBA00011738"/>
    </source>
</evidence>
<dbReference type="CDD" id="cd24015">
    <property type="entry name" value="ASKHA_NBD_PanK-III"/>
    <property type="match status" value="1"/>
</dbReference>
<dbReference type="NCBIfam" id="TIGR00671">
    <property type="entry name" value="baf"/>
    <property type="match status" value="1"/>
</dbReference>
<dbReference type="InterPro" id="IPR004619">
    <property type="entry name" value="Type_III_PanK"/>
</dbReference>
<keyword evidence="9 16" id="KW-0547">Nucleotide-binding</keyword>
<dbReference type="GO" id="GO:0005524">
    <property type="term" value="F:ATP binding"/>
    <property type="evidence" value="ECO:0007669"/>
    <property type="project" value="UniProtKB-UniRule"/>
</dbReference>
<sequence>MILAIDIGNTNIVFGVFRDKTLIADWRLATDRNRTPDEYGVLLKELFSLSGIDMQAVEGVIISSVVPPVNGLLESMVRKYFLLNPILVGPGIKTGISIKTENPREVGADRIVNAVAAYSLYGGPLIIVDFGTATTFCCVTAKGEYLGGAIAPGIGISTEALFARAAKLPRVELTKPAAVIGKNTVSAMQSGIIFGFAGQVEFLVKKMKQEMGGDVQVIATGGLAEVIARETTVIDKINPSLTLAGLRIIYDRNQNPAVPGGQSPCK</sequence>
<dbReference type="PANTHER" id="PTHR34265">
    <property type="entry name" value="TYPE III PANTOTHENATE KINASE"/>
    <property type="match status" value="1"/>
</dbReference>
<evidence type="ECO:0000256" key="8">
    <source>
        <dbReference type="ARBA" id="ARBA00022679"/>
    </source>
</evidence>
<evidence type="ECO:0000256" key="11">
    <source>
        <dbReference type="ARBA" id="ARBA00022840"/>
    </source>
</evidence>
<protein>
    <recommendedName>
        <fullName evidence="15 16">Type III pantothenate kinase</fullName>
        <ecNumber evidence="6 16">2.7.1.33</ecNumber>
    </recommendedName>
    <alternativeName>
        <fullName evidence="16">PanK-III</fullName>
    </alternativeName>
    <alternativeName>
        <fullName evidence="16">Pantothenic acid kinase</fullName>
    </alternativeName>
</protein>
<comment type="subunit">
    <text evidence="5 16">Homodimer.</text>
</comment>
<accession>A0A2C6ME48</accession>
<comment type="subcellular location">
    <subcellularLocation>
        <location evidence="3 16">Cytoplasm</location>
    </subcellularLocation>
</comment>
<evidence type="ECO:0000256" key="15">
    <source>
        <dbReference type="ARBA" id="ARBA00040883"/>
    </source>
</evidence>
<keyword evidence="11 16" id="KW-0067">ATP-binding</keyword>
<evidence type="ECO:0000256" key="1">
    <source>
        <dbReference type="ARBA" id="ARBA00001206"/>
    </source>
</evidence>
<dbReference type="PANTHER" id="PTHR34265:SF1">
    <property type="entry name" value="TYPE III PANTOTHENATE KINASE"/>
    <property type="match status" value="1"/>
</dbReference>
<dbReference type="NCBIfam" id="NF009848">
    <property type="entry name" value="PRK13318.1-6"/>
    <property type="match status" value="1"/>
</dbReference>
<dbReference type="GO" id="GO:0004594">
    <property type="term" value="F:pantothenate kinase activity"/>
    <property type="evidence" value="ECO:0007669"/>
    <property type="project" value="UniProtKB-UniRule"/>
</dbReference>
<comment type="function">
    <text evidence="16">Catalyzes the phosphorylation of pantothenate (Pan), the first step in CoA biosynthesis.</text>
</comment>
<dbReference type="GO" id="GO:0015937">
    <property type="term" value="P:coenzyme A biosynthetic process"/>
    <property type="evidence" value="ECO:0007669"/>
    <property type="project" value="UniProtKB-UniRule"/>
</dbReference>
<evidence type="ECO:0000313" key="17">
    <source>
        <dbReference type="EMBL" id="PHJ38398.1"/>
    </source>
</evidence>
<evidence type="ECO:0000256" key="6">
    <source>
        <dbReference type="ARBA" id="ARBA00012102"/>
    </source>
</evidence>
<dbReference type="Gene3D" id="3.30.420.40">
    <property type="match status" value="2"/>
</dbReference>
<dbReference type="NCBIfam" id="NF009855">
    <property type="entry name" value="PRK13321.1"/>
    <property type="match status" value="1"/>
</dbReference>
<comment type="catalytic activity">
    <reaction evidence="1 16">
        <text>(R)-pantothenate + ATP = (R)-4'-phosphopantothenate + ADP + H(+)</text>
        <dbReference type="Rhea" id="RHEA:16373"/>
        <dbReference type="ChEBI" id="CHEBI:10986"/>
        <dbReference type="ChEBI" id="CHEBI:15378"/>
        <dbReference type="ChEBI" id="CHEBI:29032"/>
        <dbReference type="ChEBI" id="CHEBI:30616"/>
        <dbReference type="ChEBI" id="CHEBI:456216"/>
        <dbReference type="EC" id="2.7.1.33"/>
    </reaction>
</comment>
<dbReference type="HAMAP" id="MF_01274">
    <property type="entry name" value="Pantothen_kinase_3"/>
    <property type="match status" value="1"/>
</dbReference>
<keyword evidence="10 16" id="KW-0418">Kinase</keyword>
<keyword evidence="7 16" id="KW-0963">Cytoplasm</keyword>
<feature type="binding site" evidence="16">
    <location>
        <begin position="6"/>
        <end position="13"/>
    </location>
    <ligand>
        <name>ATP</name>
        <dbReference type="ChEBI" id="CHEBI:30616"/>
    </ligand>
</feature>
<feature type="binding site" evidence="16">
    <location>
        <position position="129"/>
    </location>
    <ligand>
        <name>K(+)</name>
        <dbReference type="ChEBI" id="CHEBI:29103"/>
    </ligand>
</feature>
<dbReference type="AlphaFoldDB" id="A0A2C6ME48"/>